<protein>
    <submittedName>
        <fullName evidence="2">Uncharacterized protein LOC113594727</fullName>
    </submittedName>
</protein>
<gene>
    <name evidence="2" type="primary">LOC113594727</name>
</gene>
<proteinExistence type="predicted"/>
<dbReference type="Gene3D" id="3.40.605.10">
    <property type="entry name" value="Aldehyde Dehydrogenase, Chain A, domain 1"/>
    <property type="match status" value="1"/>
</dbReference>
<evidence type="ECO:0000313" key="2">
    <source>
        <dbReference type="RefSeq" id="XP_053064198.1"/>
    </source>
</evidence>
<evidence type="ECO:0000313" key="1">
    <source>
        <dbReference type="Proteomes" id="UP001652583"/>
    </source>
</evidence>
<dbReference type="SUPFAM" id="SSF53720">
    <property type="entry name" value="ALDH-like"/>
    <property type="match status" value="1"/>
</dbReference>
<dbReference type="PANTHER" id="PTHR11699">
    <property type="entry name" value="ALDEHYDE DEHYDROGENASE-RELATED"/>
    <property type="match status" value="1"/>
</dbReference>
<dbReference type="Proteomes" id="UP001652583">
    <property type="component" value="Chromosome F2"/>
</dbReference>
<sequence>MAVRKQGQFLDMCWAEASGYSPPGGILHMVHGGCLNGNTSSVFGVNLRSHTGLQFPPRPEAAVSPPQDPGQKADLGVLGFRSGPPEGYKGGGASAASAIRGYSCAGRLRGAVWAGAGASESSRLQNRPRLLLIERAPCVKTVIIRDVFAGWLADLTEQHQEELATMKALDAGTAFTLALKTHVGTSIQTFRYFAGWCDKIQVTPLTALKFTDLTLKADMAKGVVNILLGSEQKEDVYKGFYKCTHGPPSASLSCDVLTTLFLAFQ</sequence>
<reference evidence="2" key="1">
    <citation type="submission" date="2025-08" db="UniProtKB">
        <authorList>
            <consortium name="RefSeq"/>
        </authorList>
    </citation>
    <scope>IDENTIFICATION</scope>
    <source>
        <tissue evidence="2">Blood</tissue>
    </source>
</reference>
<keyword evidence="1" id="KW-1185">Reference proteome</keyword>
<organism evidence="1 2">
    <name type="scientific">Acinonyx jubatus</name>
    <name type="common">Cheetah</name>
    <dbReference type="NCBI Taxonomy" id="32536"/>
    <lineage>
        <taxon>Eukaryota</taxon>
        <taxon>Metazoa</taxon>
        <taxon>Chordata</taxon>
        <taxon>Craniata</taxon>
        <taxon>Vertebrata</taxon>
        <taxon>Euteleostomi</taxon>
        <taxon>Mammalia</taxon>
        <taxon>Eutheria</taxon>
        <taxon>Laurasiatheria</taxon>
        <taxon>Carnivora</taxon>
        <taxon>Feliformia</taxon>
        <taxon>Felidae</taxon>
        <taxon>Felinae</taxon>
        <taxon>Acinonyx</taxon>
    </lineage>
</organism>
<name>A0ABM3NXP3_ACIJB</name>
<accession>A0ABM3NXP3</accession>
<dbReference type="InterPro" id="IPR016162">
    <property type="entry name" value="Ald_DH_N"/>
</dbReference>
<dbReference type="InterPro" id="IPR016161">
    <property type="entry name" value="Ald_DH/histidinol_DH"/>
</dbReference>
<dbReference type="RefSeq" id="XP_053064198.1">
    <property type="nucleotide sequence ID" value="XM_053208223.1"/>
</dbReference>
<dbReference type="GeneID" id="113594727"/>